<feature type="transmembrane region" description="Helical" evidence="1">
    <location>
        <begin position="256"/>
        <end position="275"/>
    </location>
</feature>
<dbReference type="CDD" id="cd07326">
    <property type="entry name" value="M56_BlaR1_MecR1_like"/>
    <property type="match status" value="1"/>
</dbReference>
<proteinExistence type="predicted"/>
<feature type="transmembrane region" description="Helical" evidence="1">
    <location>
        <begin position="7"/>
        <end position="28"/>
    </location>
</feature>
<protein>
    <recommendedName>
        <fullName evidence="2">Peptidase M56 domain-containing protein</fullName>
    </recommendedName>
</protein>
<dbReference type="InterPro" id="IPR052173">
    <property type="entry name" value="Beta-lactam_resp_regulator"/>
</dbReference>
<reference evidence="3 4" key="1">
    <citation type="submission" date="2018-06" db="EMBL/GenBank/DDBJ databases">
        <title>Paenibacillus montanisoli sp. nov., isolated from mountain area soil.</title>
        <authorList>
            <person name="Wu M."/>
        </authorList>
    </citation>
    <scope>NUCLEOTIDE SEQUENCE [LARGE SCALE GENOMIC DNA]</scope>
    <source>
        <strain evidence="3 4">RA17</strain>
    </source>
</reference>
<keyword evidence="1" id="KW-1133">Transmembrane helix</keyword>
<name>A0A328TY08_9BACL</name>
<dbReference type="EMBL" id="QLUW01000006">
    <property type="protein sequence ID" value="RAP73575.1"/>
    <property type="molecule type" value="Genomic_DNA"/>
</dbReference>
<dbReference type="AlphaFoldDB" id="A0A328TY08"/>
<accession>A0A328TY08</accession>
<gene>
    <name evidence="3" type="ORF">DL346_25175</name>
</gene>
<dbReference type="OrthoDB" id="2448482at2"/>
<keyword evidence="4" id="KW-1185">Reference proteome</keyword>
<feature type="domain" description="Peptidase M56" evidence="2">
    <location>
        <begin position="120"/>
        <end position="225"/>
    </location>
</feature>
<keyword evidence="1" id="KW-0472">Membrane</keyword>
<dbReference type="InterPro" id="IPR008756">
    <property type="entry name" value="Peptidase_M56"/>
</dbReference>
<comment type="caution">
    <text evidence="3">The sequence shown here is derived from an EMBL/GenBank/DDBJ whole genome shotgun (WGS) entry which is preliminary data.</text>
</comment>
<evidence type="ECO:0000256" key="1">
    <source>
        <dbReference type="SAM" id="Phobius"/>
    </source>
</evidence>
<dbReference type="Proteomes" id="UP000249260">
    <property type="component" value="Unassembled WGS sequence"/>
</dbReference>
<dbReference type="Pfam" id="PF05569">
    <property type="entry name" value="Peptidase_M56"/>
    <property type="match status" value="1"/>
</dbReference>
<dbReference type="PANTHER" id="PTHR34978">
    <property type="entry name" value="POSSIBLE SENSOR-TRANSDUCER PROTEIN BLAR"/>
    <property type="match status" value="1"/>
</dbReference>
<evidence type="ECO:0000259" key="2">
    <source>
        <dbReference type="Pfam" id="PF05569"/>
    </source>
</evidence>
<keyword evidence="1" id="KW-0812">Transmembrane</keyword>
<dbReference type="PANTHER" id="PTHR34978:SF3">
    <property type="entry name" value="SLR0241 PROTEIN"/>
    <property type="match status" value="1"/>
</dbReference>
<evidence type="ECO:0000313" key="4">
    <source>
        <dbReference type="Proteomes" id="UP000249260"/>
    </source>
</evidence>
<dbReference type="Gene3D" id="3.30.2010.10">
    <property type="entry name" value="Metalloproteases ('zincins'), catalytic domain"/>
    <property type="match status" value="1"/>
</dbReference>
<evidence type="ECO:0000313" key="3">
    <source>
        <dbReference type="EMBL" id="RAP73575.1"/>
    </source>
</evidence>
<organism evidence="3 4">
    <name type="scientific">Paenibacillus montanisoli</name>
    <dbReference type="NCBI Taxonomy" id="2081970"/>
    <lineage>
        <taxon>Bacteria</taxon>
        <taxon>Bacillati</taxon>
        <taxon>Bacillota</taxon>
        <taxon>Bacilli</taxon>
        <taxon>Bacillales</taxon>
        <taxon>Paenibacillaceae</taxon>
        <taxon>Paenibacillus</taxon>
    </lineage>
</organism>
<sequence>MRIKNQLTFGLALLIGAVVWFQILLLWLQEFFGYNPQWGILHHILGKPTPFDKLVFHGLFFLTVYGGLKALWFLLEQFVYEIKWSRKVNIKVHKQYTQKMNQKFENIGFRIIVIEEESFVAMTCGFMIPRIILSTKVIRQFSDRELDTVIWHEYSHCRNRDPLRSLILRTLEMSLPYFPILRRFSHYIMVWMELLADQNSIRKMRTSRDLAGILLQSSQLAKKQSVGIGFADVAINYRIQQVVVPDQEIKVPLFEYHSIIFSISSIVLLTAAVFSSCS</sequence>
<feature type="transmembrane region" description="Helical" evidence="1">
    <location>
        <begin position="54"/>
        <end position="75"/>
    </location>
</feature>